<feature type="domain" description="PIN" evidence="1">
    <location>
        <begin position="3"/>
        <end position="117"/>
    </location>
</feature>
<organism evidence="2 3">
    <name type="scientific">Iningainema tapete BLCC-T55</name>
    <dbReference type="NCBI Taxonomy" id="2748662"/>
    <lineage>
        <taxon>Bacteria</taxon>
        <taxon>Bacillati</taxon>
        <taxon>Cyanobacteriota</taxon>
        <taxon>Cyanophyceae</taxon>
        <taxon>Nostocales</taxon>
        <taxon>Scytonemataceae</taxon>
        <taxon>Iningainema tapete</taxon>
    </lineage>
</organism>
<evidence type="ECO:0000313" key="2">
    <source>
        <dbReference type="EMBL" id="MBD2776711.1"/>
    </source>
</evidence>
<accession>A0A8J6XP70</accession>
<evidence type="ECO:0000259" key="1">
    <source>
        <dbReference type="Pfam" id="PF13470"/>
    </source>
</evidence>
<dbReference type="RefSeq" id="WP_190835767.1">
    <property type="nucleotide sequence ID" value="NZ_CAWPPI010000098.1"/>
</dbReference>
<dbReference type="InterPro" id="IPR002716">
    <property type="entry name" value="PIN_dom"/>
</dbReference>
<protein>
    <submittedName>
        <fullName evidence="2">PIN domain-containing protein</fullName>
    </submittedName>
</protein>
<name>A0A8J6XP70_9CYAN</name>
<dbReference type="Proteomes" id="UP000629098">
    <property type="component" value="Unassembled WGS sequence"/>
</dbReference>
<dbReference type="InterPro" id="IPR029060">
    <property type="entry name" value="PIN-like_dom_sf"/>
</dbReference>
<comment type="caution">
    <text evidence="2">The sequence shown here is derived from an EMBL/GenBank/DDBJ whole genome shotgun (WGS) entry which is preliminary data.</text>
</comment>
<dbReference type="AlphaFoldDB" id="A0A8J6XP70"/>
<proteinExistence type="predicted"/>
<sequence>MKRVLFDSDVVLDVLLQRQPFFAASALALDTVPQEKVEGYLAAHAVTNMFYLLRRHLGSEKSREALNTLMSKMRVAAVTDAVIRSALTSSFADFEDAVTHAAAISEGIEAIATRNIKDFRMGTIPAMLPEVFLATINH</sequence>
<dbReference type="EMBL" id="JACXAE010000098">
    <property type="protein sequence ID" value="MBD2776711.1"/>
    <property type="molecule type" value="Genomic_DNA"/>
</dbReference>
<evidence type="ECO:0000313" key="3">
    <source>
        <dbReference type="Proteomes" id="UP000629098"/>
    </source>
</evidence>
<reference evidence="2" key="1">
    <citation type="submission" date="2020-09" db="EMBL/GenBank/DDBJ databases">
        <title>Iningainema tapete sp. nov. (Scytonemataceae, Cyanobacteria) from greenhouses in central Florida (USA) produces two types of nodularin with biosynthetic potential for microcystin-LR and anabaenopeptins.</title>
        <authorList>
            <person name="Berthold D.E."/>
            <person name="Lefler F.W."/>
            <person name="Huang I.-S."/>
            <person name="Abdulla H."/>
            <person name="Zimba P.V."/>
            <person name="Laughinghouse H.D. IV."/>
        </authorList>
    </citation>
    <scope>NUCLEOTIDE SEQUENCE</scope>
    <source>
        <strain evidence="2">BLCCT55</strain>
    </source>
</reference>
<dbReference type="SUPFAM" id="SSF88723">
    <property type="entry name" value="PIN domain-like"/>
    <property type="match status" value="1"/>
</dbReference>
<gene>
    <name evidence="2" type="ORF">ICL16_32835</name>
</gene>
<dbReference type="Pfam" id="PF13470">
    <property type="entry name" value="PIN_3"/>
    <property type="match status" value="1"/>
</dbReference>
<dbReference type="Gene3D" id="3.40.50.1010">
    <property type="entry name" value="5'-nuclease"/>
    <property type="match status" value="1"/>
</dbReference>
<keyword evidence="3" id="KW-1185">Reference proteome</keyword>